<protein>
    <recommendedName>
        <fullName evidence="5">DUF885 domain-containing protein</fullName>
    </recommendedName>
</protein>
<keyword evidence="4" id="KW-1185">Reference proteome</keyword>
<dbReference type="Proteomes" id="UP001431572">
    <property type="component" value="Chromosome 2"/>
</dbReference>
<sequence length="408" mass="46678">MENKYDAWSRGFIRLALLINRHFEGFVDAYIGPSFIKEEVEQESSVEPPALLAEAERLLDTLPSAGYANRRTEYLKRQMLAIRLICAKLCGQSFSYSEEVATCFNIKPERVAEQVFENALTELDELVPGKGSLVERLEERKKWLTIPPARLMEVSTFACEEVRKRSAQFLDLPEGETLEIVEVKNEPWNAYNWYLGNYKSLIEINTDLPVQATYISRLVCHEAYPGHHIEHALKEQKLFREKGYLENSIMLINTPECVISEGIGNTAERIVFDGDELFEWQVSEIFPRCGIVGGNATEEARIARAQGDLNWVRGNVAFMIHEDGASDAEAVAYLKRYSLRNEDEARKALSFIKSPLWRPYIFTYLVGEPLLRVITQGEQRQPVFRKLLGEQIYPDLCLEWATQGVPAD</sequence>
<dbReference type="Proteomes" id="UP000521676">
    <property type="component" value="Unassembled WGS sequence"/>
</dbReference>
<name>A0A8T7M5Y2_9CHLR</name>
<accession>A0A8T7M5Y2</accession>
<evidence type="ECO:0000313" key="4">
    <source>
        <dbReference type="Proteomes" id="UP001431572"/>
    </source>
</evidence>
<evidence type="ECO:0008006" key="5">
    <source>
        <dbReference type="Google" id="ProtNLM"/>
    </source>
</evidence>
<organism evidence="1 3">
    <name type="scientific">Candidatus Chlorohelix allophototropha</name>
    <dbReference type="NCBI Taxonomy" id="3003348"/>
    <lineage>
        <taxon>Bacteria</taxon>
        <taxon>Bacillati</taxon>
        <taxon>Chloroflexota</taxon>
        <taxon>Chloroflexia</taxon>
        <taxon>Candidatus Chloroheliales</taxon>
        <taxon>Candidatus Chloroheliaceae</taxon>
        <taxon>Candidatus Chlorohelix</taxon>
    </lineage>
</organism>
<evidence type="ECO:0000313" key="1">
    <source>
        <dbReference type="EMBL" id="NWJ47392.1"/>
    </source>
</evidence>
<dbReference type="EMBL" id="JACATZ010000003">
    <property type="protein sequence ID" value="NWJ47392.1"/>
    <property type="molecule type" value="Genomic_DNA"/>
</dbReference>
<reference evidence="2" key="2">
    <citation type="journal article" date="2024" name="Nature">
        <title>Anoxygenic phototroph of the Chloroflexota uses a type I reaction centre.</title>
        <authorList>
            <person name="Tsuji J.M."/>
            <person name="Shaw N.A."/>
            <person name="Nagashima S."/>
            <person name="Venkiteswaran J.J."/>
            <person name="Schiff S.L."/>
            <person name="Watanabe T."/>
            <person name="Fukui M."/>
            <person name="Hanada S."/>
            <person name="Tank M."/>
            <person name="Neufeld J.D."/>
        </authorList>
    </citation>
    <scope>NUCLEOTIDE SEQUENCE</scope>
    <source>
        <strain evidence="2">L227-S17</strain>
    </source>
</reference>
<evidence type="ECO:0000313" key="2">
    <source>
        <dbReference type="EMBL" id="WJW69304.1"/>
    </source>
</evidence>
<evidence type="ECO:0000313" key="3">
    <source>
        <dbReference type="Proteomes" id="UP000521676"/>
    </source>
</evidence>
<reference evidence="1 3" key="1">
    <citation type="submission" date="2020-06" db="EMBL/GenBank/DDBJ databases">
        <title>Anoxygenic phototrophic Chloroflexota member uses a Type I reaction center.</title>
        <authorList>
            <person name="Tsuji J.M."/>
            <person name="Shaw N.A."/>
            <person name="Nagashima S."/>
            <person name="Venkiteswaran J."/>
            <person name="Schiff S.L."/>
            <person name="Hanada S."/>
            <person name="Tank M."/>
            <person name="Neufeld J.D."/>
        </authorList>
    </citation>
    <scope>NUCLEOTIDE SEQUENCE [LARGE SCALE GENOMIC DNA]</scope>
    <source>
        <strain evidence="1">L227-S17</strain>
    </source>
</reference>
<dbReference type="RefSeq" id="WP_341471193.1">
    <property type="nucleotide sequence ID" value="NZ_CP128400.1"/>
</dbReference>
<gene>
    <name evidence="1" type="ORF">HXX08_16155</name>
    <name evidence="2" type="ORF">OZ401_002912</name>
</gene>
<dbReference type="AlphaFoldDB" id="A0A8T7M5Y2"/>
<proteinExistence type="predicted"/>
<dbReference type="EMBL" id="CP128400">
    <property type="protein sequence ID" value="WJW69304.1"/>
    <property type="molecule type" value="Genomic_DNA"/>
</dbReference>